<reference evidence="1" key="1">
    <citation type="submission" date="2020-08" db="EMBL/GenBank/DDBJ databases">
        <title>Environmental palaeogenomic reconstruction of an Ice Age algal population.</title>
        <authorList>
            <person name="Lammers Y."/>
            <person name="Heintzman P.D."/>
            <person name="Alsos I.G."/>
        </authorList>
    </citation>
    <scope>NUCLEOTIDE SEQUENCE</scope>
</reference>
<dbReference type="EMBL" id="MT872223">
    <property type="protein sequence ID" value="QRG32024.1"/>
    <property type="molecule type" value="Genomic_DNA"/>
</dbReference>
<evidence type="ECO:0000313" key="1">
    <source>
        <dbReference type="EMBL" id="QRG32146.1"/>
    </source>
</evidence>
<dbReference type="Pfam" id="PF10718">
    <property type="entry name" value="Ycf34"/>
    <property type="match status" value="1"/>
</dbReference>
<keyword evidence="1" id="KW-0934">Plastid</keyword>
<dbReference type="EMBL" id="MT872225">
    <property type="protein sequence ID" value="QRG32268.1"/>
    <property type="molecule type" value="Genomic_DNA"/>
</dbReference>
<sequence length="85" mass="10116">MLMCICINCTFYNQCWIKNGLNKLPKVHTNSLLKLNLKNNAMSKKFLYHDIFFKILLNIFSKKQEYEFDVVECEGFCENPGKWID</sequence>
<organism evidence="1">
    <name type="scientific">Nannochloropsis limnetica</name>
    <dbReference type="NCBI Taxonomy" id="120807"/>
    <lineage>
        <taxon>Eukaryota</taxon>
        <taxon>Sar</taxon>
        <taxon>Stramenopiles</taxon>
        <taxon>Ochrophyta</taxon>
        <taxon>Eustigmatophyceae</taxon>
        <taxon>Eustigmatales</taxon>
        <taxon>Monodopsidaceae</taxon>
        <taxon>Nannochloropsis</taxon>
    </lineage>
</organism>
<geneLocation type="chloroplast" evidence="1"/>
<gene>
    <name evidence="1" type="primary">ycf34</name>
</gene>
<keyword evidence="1" id="KW-0150">Chloroplast</keyword>
<protein>
    <submittedName>
        <fullName evidence="1">Uncharacterized protein</fullName>
    </submittedName>
</protein>
<dbReference type="AlphaFoldDB" id="A0A890CJR0"/>
<proteinExistence type="predicted"/>
<dbReference type="EMBL" id="MT872224">
    <property type="protein sequence ID" value="QRG32146.1"/>
    <property type="molecule type" value="Genomic_DNA"/>
</dbReference>
<accession>A0A890CJR0</accession>
<dbReference type="InterPro" id="IPR019656">
    <property type="entry name" value="Uncharacterised_Ycf34"/>
</dbReference>
<dbReference type="EMBL" id="MT872226">
    <property type="protein sequence ID" value="QRG32390.1"/>
    <property type="molecule type" value="Genomic_DNA"/>
</dbReference>
<name>A0A890CJR0_9STRA</name>